<dbReference type="Pfam" id="PF26178">
    <property type="entry name" value="PI-PLC_cat"/>
    <property type="match status" value="1"/>
</dbReference>
<comment type="caution">
    <text evidence="2">The sequence shown here is derived from an EMBL/GenBank/DDBJ whole genome shotgun (WGS) entry which is preliminary data.</text>
</comment>
<proteinExistence type="predicted"/>
<reference evidence="2" key="1">
    <citation type="submission" date="2023-02" db="EMBL/GenBank/DDBJ databases">
        <title>Genome of toxic invasive species Heracleum sosnowskyi carries increased number of genes despite the absence of recent whole-genome duplications.</title>
        <authorList>
            <person name="Schelkunov M."/>
            <person name="Shtratnikova V."/>
            <person name="Makarenko M."/>
            <person name="Klepikova A."/>
            <person name="Omelchenko D."/>
            <person name="Novikova G."/>
            <person name="Obukhova E."/>
            <person name="Bogdanov V."/>
            <person name="Penin A."/>
            <person name="Logacheva M."/>
        </authorList>
    </citation>
    <scope>NUCLEOTIDE SEQUENCE</scope>
    <source>
        <strain evidence="2">Hsosn_3</strain>
        <tissue evidence="2">Leaf</tissue>
    </source>
</reference>
<feature type="chain" id="PRO_5041897635" evidence="1">
    <location>
        <begin position="25"/>
        <end position="410"/>
    </location>
</feature>
<dbReference type="InterPro" id="IPR017946">
    <property type="entry name" value="PLC-like_Pdiesterase_TIM-brl"/>
</dbReference>
<gene>
    <name evidence="2" type="ORF">POM88_039368</name>
</gene>
<sequence>MQVTIFHLTQLVFITATLISYSSSLKIGETCSASSKCDTGFLCSTCPINGNTRPRCTRLQPLNPTSKVKGLPFNRYSWLTTHNSFSIARAVSDTGSIVLAPRNQEDSVTSQLQNGVRGLMLDMYDFNNDIWLCHSFGGKCLNVTSFRPASKTLKEIQVFLEKNPTEIVTIFIEDYVTSSKGLTKVFKASGLDKYMFPVSRMPTNGSDWPTVDDMVQKNQRLVVFTSKSSKEASEGIAYEWKYVVENQYGNEGMVAGSCPNRAESPPMNTSTISLVLQNYFRTDPNITAACMDNSAPLISMMDTCQQAAGKRWPNFIAVDFYQKSDGGGAQEAVDEANGHLTCGCGSIAYCKDNAKFGTCDTPPISPPPPAAAIPEPTSETTSTGSPLTTFVQFRSLLWTIFSVTVFFFIL</sequence>
<dbReference type="EMBL" id="JAUIZM010000009">
    <property type="protein sequence ID" value="KAK1363807.1"/>
    <property type="molecule type" value="Genomic_DNA"/>
</dbReference>
<reference evidence="2" key="2">
    <citation type="submission" date="2023-05" db="EMBL/GenBank/DDBJ databases">
        <authorList>
            <person name="Schelkunov M.I."/>
        </authorList>
    </citation>
    <scope>NUCLEOTIDE SEQUENCE</scope>
    <source>
        <strain evidence="2">Hsosn_3</strain>
        <tissue evidence="2">Leaf</tissue>
    </source>
</reference>
<dbReference type="Proteomes" id="UP001237642">
    <property type="component" value="Unassembled WGS sequence"/>
</dbReference>
<evidence type="ECO:0000313" key="3">
    <source>
        <dbReference type="Proteomes" id="UP001237642"/>
    </source>
</evidence>
<organism evidence="2 3">
    <name type="scientific">Heracleum sosnowskyi</name>
    <dbReference type="NCBI Taxonomy" id="360622"/>
    <lineage>
        <taxon>Eukaryota</taxon>
        <taxon>Viridiplantae</taxon>
        <taxon>Streptophyta</taxon>
        <taxon>Embryophyta</taxon>
        <taxon>Tracheophyta</taxon>
        <taxon>Spermatophyta</taxon>
        <taxon>Magnoliopsida</taxon>
        <taxon>eudicotyledons</taxon>
        <taxon>Gunneridae</taxon>
        <taxon>Pentapetalae</taxon>
        <taxon>asterids</taxon>
        <taxon>campanulids</taxon>
        <taxon>Apiales</taxon>
        <taxon>Apiaceae</taxon>
        <taxon>Apioideae</taxon>
        <taxon>apioid superclade</taxon>
        <taxon>Tordylieae</taxon>
        <taxon>Tordyliinae</taxon>
        <taxon>Heracleum</taxon>
    </lineage>
</organism>
<dbReference type="PROSITE" id="PS50007">
    <property type="entry name" value="PIPLC_X_DOMAIN"/>
    <property type="match status" value="1"/>
</dbReference>
<dbReference type="Gene3D" id="3.20.20.190">
    <property type="entry name" value="Phosphatidylinositol (PI) phosphodiesterase"/>
    <property type="match status" value="1"/>
</dbReference>
<dbReference type="GO" id="GO:0006629">
    <property type="term" value="P:lipid metabolic process"/>
    <property type="evidence" value="ECO:0007669"/>
    <property type="project" value="InterPro"/>
</dbReference>
<dbReference type="PANTHER" id="PTHR13593">
    <property type="match status" value="1"/>
</dbReference>
<dbReference type="InterPro" id="IPR051057">
    <property type="entry name" value="PI-PLC_domain"/>
</dbReference>
<dbReference type="AlphaFoldDB" id="A0AAD8HCZ3"/>
<name>A0AAD8HCZ3_9APIA</name>
<feature type="signal peptide" evidence="1">
    <location>
        <begin position="1"/>
        <end position="24"/>
    </location>
</feature>
<protein>
    <submittedName>
        <fullName evidence="2">PI-PLC X domain-containing protein</fullName>
    </submittedName>
</protein>
<dbReference type="GO" id="GO:0008081">
    <property type="term" value="F:phosphoric diester hydrolase activity"/>
    <property type="evidence" value="ECO:0007669"/>
    <property type="project" value="InterPro"/>
</dbReference>
<evidence type="ECO:0000256" key="1">
    <source>
        <dbReference type="SAM" id="SignalP"/>
    </source>
</evidence>
<accession>A0AAD8HCZ3</accession>
<dbReference type="CDD" id="cd08588">
    <property type="entry name" value="PI-PLCc_At5g67130_like"/>
    <property type="match status" value="1"/>
</dbReference>
<keyword evidence="3" id="KW-1185">Reference proteome</keyword>
<dbReference type="SUPFAM" id="SSF51695">
    <property type="entry name" value="PLC-like phosphodiesterases"/>
    <property type="match status" value="1"/>
</dbReference>
<keyword evidence="1" id="KW-0732">Signal</keyword>
<evidence type="ECO:0000313" key="2">
    <source>
        <dbReference type="EMBL" id="KAK1363807.1"/>
    </source>
</evidence>
<dbReference type="PANTHER" id="PTHR13593:SF89">
    <property type="entry name" value="PLC-LIKE PHOSPHODIESTERASES SUPERFAMILY PROTEIN"/>
    <property type="match status" value="1"/>
</dbReference>